<evidence type="ECO:0000313" key="5">
    <source>
        <dbReference type="EMBL" id="CAB5016540.1"/>
    </source>
</evidence>
<evidence type="ECO:0000259" key="2">
    <source>
        <dbReference type="Pfam" id="PF00582"/>
    </source>
</evidence>
<dbReference type="PANTHER" id="PTHR46268:SF6">
    <property type="entry name" value="UNIVERSAL STRESS PROTEIN UP12"/>
    <property type="match status" value="1"/>
</dbReference>
<dbReference type="InterPro" id="IPR006016">
    <property type="entry name" value="UspA"/>
</dbReference>
<dbReference type="EMBL" id="CAEZYR010000023">
    <property type="protein sequence ID" value="CAB4736528.1"/>
    <property type="molecule type" value="Genomic_DNA"/>
</dbReference>
<gene>
    <name evidence="3" type="ORF">UFOPK2754_00859</name>
    <name evidence="4" type="ORF">UFOPK3543_02398</name>
    <name evidence="5" type="ORF">UFOPK3967_02531</name>
</gene>
<comment type="similarity">
    <text evidence="1">Belongs to the universal stress protein A family.</text>
</comment>
<reference evidence="3" key="1">
    <citation type="submission" date="2020-05" db="EMBL/GenBank/DDBJ databases">
        <authorList>
            <person name="Chiriac C."/>
            <person name="Salcher M."/>
            <person name="Ghai R."/>
            <person name="Kavagutti S V."/>
        </authorList>
    </citation>
    <scope>NUCLEOTIDE SEQUENCE</scope>
</reference>
<evidence type="ECO:0000313" key="4">
    <source>
        <dbReference type="EMBL" id="CAB4926492.1"/>
    </source>
</evidence>
<evidence type="ECO:0000313" key="3">
    <source>
        <dbReference type="EMBL" id="CAB4736528.1"/>
    </source>
</evidence>
<dbReference type="EMBL" id="CAFBMH010000117">
    <property type="protein sequence ID" value="CAB4926492.1"/>
    <property type="molecule type" value="Genomic_DNA"/>
</dbReference>
<dbReference type="PRINTS" id="PR01438">
    <property type="entry name" value="UNVRSLSTRESS"/>
</dbReference>
<dbReference type="SUPFAM" id="SSF52402">
    <property type="entry name" value="Adenine nucleotide alpha hydrolases-like"/>
    <property type="match status" value="1"/>
</dbReference>
<dbReference type="PANTHER" id="PTHR46268">
    <property type="entry name" value="STRESS RESPONSE PROTEIN NHAX"/>
    <property type="match status" value="1"/>
</dbReference>
<dbReference type="EMBL" id="CAFBOS010000200">
    <property type="protein sequence ID" value="CAB5016540.1"/>
    <property type="molecule type" value="Genomic_DNA"/>
</dbReference>
<accession>A0A6J6SPC7</accession>
<name>A0A6J6SPC7_9ZZZZ</name>
<dbReference type="Gene3D" id="3.40.50.620">
    <property type="entry name" value="HUPs"/>
    <property type="match status" value="1"/>
</dbReference>
<dbReference type="Pfam" id="PF00582">
    <property type="entry name" value="Usp"/>
    <property type="match status" value="1"/>
</dbReference>
<dbReference type="AlphaFoldDB" id="A0A6J6SPC7"/>
<feature type="domain" description="UspA" evidence="2">
    <location>
        <begin position="2"/>
        <end position="142"/>
    </location>
</feature>
<dbReference type="CDD" id="cd00293">
    <property type="entry name" value="USP-like"/>
    <property type="match status" value="1"/>
</dbReference>
<sequence>METIIVGIDGSPGSRAALAWAFAEAGQRKARIVALSVWQFPYLALGPSPLGGAVVPIDELQASSEAALAEILADVGIPDGIEVTPVAKEGSASNTLLDLATSEGATLLVIGARGHGGFAGLLLGSVATQCVNHATVPTVVVPLSSTAA</sequence>
<dbReference type="InterPro" id="IPR006015">
    <property type="entry name" value="Universal_stress_UspA"/>
</dbReference>
<protein>
    <submittedName>
        <fullName evidence="3">Unannotated protein</fullName>
    </submittedName>
</protein>
<proteinExistence type="inferred from homology"/>
<organism evidence="3">
    <name type="scientific">freshwater metagenome</name>
    <dbReference type="NCBI Taxonomy" id="449393"/>
    <lineage>
        <taxon>unclassified sequences</taxon>
        <taxon>metagenomes</taxon>
        <taxon>ecological metagenomes</taxon>
    </lineage>
</organism>
<evidence type="ECO:0000256" key="1">
    <source>
        <dbReference type="ARBA" id="ARBA00008791"/>
    </source>
</evidence>
<dbReference type="InterPro" id="IPR014729">
    <property type="entry name" value="Rossmann-like_a/b/a_fold"/>
</dbReference>